<proteinExistence type="predicted"/>
<evidence type="ECO:0000313" key="2">
    <source>
        <dbReference type="EMBL" id="RMI96599.1"/>
    </source>
</evidence>
<dbReference type="AlphaFoldDB" id="A0A3M2QUC6"/>
<protein>
    <submittedName>
        <fullName evidence="2">Uncharacterized protein</fullName>
    </submittedName>
</protein>
<reference evidence="2 3" key="1">
    <citation type="submission" date="2017-06" db="EMBL/GenBank/DDBJ databases">
        <title>Comparative genomic analysis of Ambrosia Fusariam Clade fungi.</title>
        <authorList>
            <person name="Stajich J.E."/>
            <person name="Carrillo J."/>
            <person name="Kijimoto T."/>
            <person name="Eskalen A."/>
            <person name="O'Donnell K."/>
            <person name="Kasson M."/>
        </authorList>
    </citation>
    <scope>NUCLEOTIDE SEQUENCE [LARGE SCALE GENOMIC DNA]</scope>
    <source>
        <strain evidence="2">UCR3666</strain>
    </source>
</reference>
<evidence type="ECO:0000256" key="1">
    <source>
        <dbReference type="SAM" id="MobiDB-lite"/>
    </source>
</evidence>
<gene>
    <name evidence="2" type="ORF">CDV36_016308</name>
</gene>
<feature type="compositionally biased region" description="Basic and acidic residues" evidence="1">
    <location>
        <begin position="59"/>
        <end position="68"/>
    </location>
</feature>
<feature type="region of interest" description="Disordered" evidence="1">
    <location>
        <begin position="44"/>
        <end position="75"/>
    </location>
</feature>
<keyword evidence="3" id="KW-1185">Reference proteome</keyword>
<dbReference type="Proteomes" id="UP000277212">
    <property type="component" value="Unassembled WGS sequence"/>
</dbReference>
<organism evidence="2 3">
    <name type="scientific">Fusarium kuroshium</name>
    <dbReference type="NCBI Taxonomy" id="2010991"/>
    <lineage>
        <taxon>Eukaryota</taxon>
        <taxon>Fungi</taxon>
        <taxon>Dikarya</taxon>
        <taxon>Ascomycota</taxon>
        <taxon>Pezizomycotina</taxon>
        <taxon>Sordariomycetes</taxon>
        <taxon>Hypocreomycetidae</taxon>
        <taxon>Hypocreales</taxon>
        <taxon>Nectriaceae</taxon>
        <taxon>Fusarium</taxon>
        <taxon>Fusarium solani species complex</taxon>
    </lineage>
</organism>
<comment type="caution">
    <text evidence="2">The sequence shown here is derived from an EMBL/GenBank/DDBJ whole genome shotgun (WGS) entry which is preliminary data.</text>
</comment>
<dbReference type="OrthoDB" id="341259at2759"/>
<evidence type="ECO:0000313" key="3">
    <source>
        <dbReference type="Proteomes" id="UP000277212"/>
    </source>
</evidence>
<name>A0A3M2QUC6_9HYPO</name>
<dbReference type="STRING" id="2010991.A0A3M2QUC6"/>
<accession>A0A3M2QUC6</accession>
<sequence length="135" mass="15055">MKIGLWKSRAPRPNSYRPIEGLSYMAHKYSIGFSSKSRHGHLPSILSTMPPTLTSPKPDSPESYHVEPDVEDTDGATSTIYTLGLPFERAIEVIGLIRDKGARSNLTFGTEGWAYVELARAMGRERLALYLEDDN</sequence>
<feature type="compositionally biased region" description="Polar residues" evidence="1">
    <location>
        <begin position="45"/>
        <end position="57"/>
    </location>
</feature>
<dbReference type="EMBL" id="NKUJ01000895">
    <property type="protein sequence ID" value="RMI96599.1"/>
    <property type="molecule type" value="Genomic_DNA"/>
</dbReference>